<evidence type="ECO:0000256" key="2">
    <source>
        <dbReference type="ARBA" id="ARBA00022527"/>
    </source>
</evidence>
<sequence length="476" mass="53332">MAVRRFWATYLPGLPHLGVGTRSVSYPRFRRYGGVWNNQRTWSSAARTAVQSESQQKRESWHTAEESIERYVEGGYHPVSIGDTFKDGRYTVVRKLGWGRYSTIWLAKDNKKDIYVSLKLLTSEWTPREDLLSEAAFLRKASTANPSHPGSQHVLTLLDEFRFKGPNGTHIVLVTDVLGEDLVTVRGRYDGGRLPVGVVKQVSKQVLLGLQYLHKECGITHTDMKPDNILIALSPPPAICDPSLSPSVVSNNFISECLSVLKPQAEMITSPSGDPVPISVSQALPIFAMRKATNGNHPLEIRVKIVDLGVANWNDRHWADMIESPAMRAPEVILRAGWDTKADIWSAGCMIYELIMGEWLFTPRGSQLYTQEQDHLSQISALLGPIPSSLVDQGKYSHKQFDAHGSLPIISHPPRTPSLEKRVERQDALSADQFAGFVSFLRAMLQIDPGRRASATELLEHDWIREGKEVHWWSAV</sequence>
<dbReference type="InterPro" id="IPR000719">
    <property type="entry name" value="Prot_kinase_dom"/>
</dbReference>
<dbReference type="GO" id="GO:0005737">
    <property type="term" value="C:cytoplasm"/>
    <property type="evidence" value="ECO:0007669"/>
    <property type="project" value="TreeGrafter"/>
</dbReference>
<evidence type="ECO:0000313" key="10">
    <source>
        <dbReference type="EMBL" id="EJT97973.1"/>
    </source>
</evidence>
<dbReference type="OrthoDB" id="5979581at2759"/>
<dbReference type="PROSITE" id="PS00108">
    <property type="entry name" value="PROTEIN_KINASE_ST"/>
    <property type="match status" value="1"/>
</dbReference>
<dbReference type="GO" id="GO:0000245">
    <property type="term" value="P:spliceosomal complex assembly"/>
    <property type="evidence" value="ECO:0007669"/>
    <property type="project" value="TreeGrafter"/>
</dbReference>
<keyword evidence="6" id="KW-0067">ATP-binding</keyword>
<dbReference type="EMBL" id="JH795875">
    <property type="protein sequence ID" value="EJT97973.1"/>
    <property type="molecule type" value="Genomic_DNA"/>
</dbReference>
<evidence type="ECO:0000256" key="1">
    <source>
        <dbReference type="ARBA" id="ARBA00012513"/>
    </source>
</evidence>
<dbReference type="InterPro" id="IPR051334">
    <property type="entry name" value="SRPK"/>
</dbReference>
<keyword evidence="3" id="KW-0808">Transferase</keyword>
<dbReference type="InterPro" id="IPR008271">
    <property type="entry name" value="Ser/Thr_kinase_AS"/>
</dbReference>
<dbReference type="Gene3D" id="3.30.200.20">
    <property type="entry name" value="Phosphorylase Kinase, domain 1"/>
    <property type="match status" value="1"/>
</dbReference>
<keyword evidence="2" id="KW-0723">Serine/threonine-protein kinase</keyword>
<evidence type="ECO:0000256" key="5">
    <source>
        <dbReference type="ARBA" id="ARBA00022777"/>
    </source>
</evidence>
<dbReference type="Pfam" id="PF00069">
    <property type="entry name" value="Pkinase"/>
    <property type="match status" value="2"/>
</dbReference>
<dbReference type="GO" id="GO:0005634">
    <property type="term" value="C:nucleus"/>
    <property type="evidence" value="ECO:0007669"/>
    <property type="project" value="TreeGrafter"/>
</dbReference>
<protein>
    <recommendedName>
        <fullName evidence="1">non-specific serine/threonine protein kinase</fullName>
        <ecNumber evidence="1">2.7.11.1</ecNumber>
    </recommendedName>
</protein>
<evidence type="ECO:0000256" key="6">
    <source>
        <dbReference type="ARBA" id="ARBA00022840"/>
    </source>
</evidence>
<dbReference type="GeneID" id="63685793"/>
<keyword evidence="4" id="KW-0547">Nucleotide-binding</keyword>
<comment type="catalytic activity">
    <reaction evidence="8">
        <text>L-seryl-[protein] + ATP = O-phospho-L-seryl-[protein] + ADP + H(+)</text>
        <dbReference type="Rhea" id="RHEA:17989"/>
        <dbReference type="Rhea" id="RHEA-COMP:9863"/>
        <dbReference type="Rhea" id="RHEA-COMP:11604"/>
        <dbReference type="ChEBI" id="CHEBI:15378"/>
        <dbReference type="ChEBI" id="CHEBI:29999"/>
        <dbReference type="ChEBI" id="CHEBI:30616"/>
        <dbReference type="ChEBI" id="CHEBI:83421"/>
        <dbReference type="ChEBI" id="CHEBI:456216"/>
        <dbReference type="EC" id="2.7.11.1"/>
    </reaction>
</comment>
<dbReference type="OMA" id="LKPDDMP"/>
<keyword evidence="11" id="KW-1185">Reference proteome</keyword>
<dbReference type="GO" id="GO:0005524">
    <property type="term" value="F:ATP binding"/>
    <property type="evidence" value="ECO:0007669"/>
    <property type="project" value="UniProtKB-KW"/>
</dbReference>
<proteinExistence type="predicted"/>
<evidence type="ECO:0000259" key="9">
    <source>
        <dbReference type="PROSITE" id="PS50011"/>
    </source>
</evidence>
<dbReference type="AlphaFoldDB" id="M5FQV7"/>
<dbReference type="SMART" id="SM00220">
    <property type="entry name" value="S_TKc"/>
    <property type="match status" value="1"/>
</dbReference>
<reference evidence="10 11" key="1">
    <citation type="journal article" date="2012" name="Science">
        <title>The Paleozoic origin of enzymatic lignin decomposition reconstructed from 31 fungal genomes.</title>
        <authorList>
            <person name="Floudas D."/>
            <person name="Binder M."/>
            <person name="Riley R."/>
            <person name="Barry K."/>
            <person name="Blanchette R.A."/>
            <person name="Henrissat B."/>
            <person name="Martinez A.T."/>
            <person name="Otillar R."/>
            <person name="Spatafora J.W."/>
            <person name="Yadav J.S."/>
            <person name="Aerts A."/>
            <person name="Benoit I."/>
            <person name="Boyd A."/>
            <person name="Carlson A."/>
            <person name="Copeland A."/>
            <person name="Coutinho P.M."/>
            <person name="de Vries R.P."/>
            <person name="Ferreira P."/>
            <person name="Findley K."/>
            <person name="Foster B."/>
            <person name="Gaskell J."/>
            <person name="Glotzer D."/>
            <person name="Gorecki P."/>
            <person name="Heitman J."/>
            <person name="Hesse C."/>
            <person name="Hori C."/>
            <person name="Igarashi K."/>
            <person name="Jurgens J.A."/>
            <person name="Kallen N."/>
            <person name="Kersten P."/>
            <person name="Kohler A."/>
            <person name="Kuees U."/>
            <person name="Kumar T.K.A."/>
            <person name="Kuo A."/>
            <person name="LaButti K."/>
            <person name="Larrondo L.F."/>
            <person name="Lindquist E."/>
            <person name="Ling A."/>
            <person name="Lombard V."/>
            <person name="Lucas S."/>
            <person name="Lundell T."/>
            <person name="Martin R."/>
            <person name="McLaughlin D.J."/>
            <person name="Morgenstern I."/>
            <person name="Morin E."/>
            <person name="Murat C."/>
            <person name="Nagy L.G."/>
            <person name="Nolan M."/>
            <person name="Ohm R.A."/>
            <person name="Patyshakuliyeva A."/>
            <person name="Rokas A."/>
            <person name="Ruiz-Duenas F.J."/>
            <person name="Sabat G."/>
            <person name="Salamov A."/>
            <person name="Samejima M."/>
            <person name="Schmutz J."/>
            <person name="Slot J.C."/>
            <person name="St John F."/>
            <person name="Stenlid J."/>
            <person name="Sun H."/>
            <person name="Sun S."/>
            <person name="Syed K."/>
            <person name="Tsang A."/>
            <person name="Wiebenga A."/>
            <person name="Young D."/>
            <person name="Pisabarro A."/>
            <person name="Eastwood D.C."/>
            <person name="Martin F."/>
            <person name="Cullen D."/>
            <person name="Grigoriev I.V."/>
            <person name="Hibbett D.S."/>
        </authorList>
    </citation>
    <scope>NUCLEOTIDE SEQUENCE [LARGE SCALE GENOMIC DNA]</scope>
    <source>
        <strain evidence="10 11">DJM-731 SS1</strain>
    </source>
</reference>
<dbReference type="RefSeq" id="XP_040624871.1">
    <property type="nucleotide sequence ID" value="XM_040770731.1"/>
</dbReference>
<dbReference type="GO" id="GO:0004674">
    <property type="term" value="F:protein serine/threonine kinase activity"/>
    <property type="evidence" value="ECO:0007669"/>
    <property type="project" value="UniProtKB-KW"/>
</dbReference>
<dbReference type="EC" id="2.7.11.1" evidence="1"/>
<evidence type="ECO:0000256" key="7">
    <source>
        <dbReference type="ARBA" id="ARBA00047899"/>
    </source>
</evidence>
<evidence type="ECO:0000256" key="8">
    <source>
        <dbReference type="ARBA" id="ARBA00048679"/>
    </source>
</evidence>
<dbReference type="Gene3D" id="1.10.510.10">
    <property type="entry name" value="Transferase(Phosphotransferase) domain 1"/>
    <property type="match status" value="1"/>
</dbReference>
<feature type="domain" description="Protein kinase" evidence="9">
    <location>
        <begin position="90"/>
        <end position="464"/>
    </location>
</feature>
<dbReference type="Proteomes" id="UP000030653">
    <property type="component" value="Unassembled WGS sequence"/>
</dbReference>
<organism evidence="10 11">
    <name type="scientific">Dacryopinax primogenitus (strain DJM 731)</name>
    <name type="common">Brown rot fungus</name>
    <dbReference type="NCBI Taxonomy" id="1858805"/>
    <lineage>
        <taxon>Eukaryota</taxon>
        <taxon>Fungi</taxon>
        <taxon>Dikarya</taxon>
        <taxon>Basidiomycota</taxon>
        <taxon>Agaricomycotina</taxon>
        <taxon>Dacrymycetes</taxon>
        <taxon>Dacrymycetales</taxon>
        <taxon>Dacrymycetaceae</taxon>
        <taxon>Dacryopinax</taxon>
    </lineage>
</organism>
<dbReference type="InterPro" id="IPR011009">
    <property type="entry name" value="Kinase-like_dom_sf"/>
</dbReference>
<evidence type="ECO:0000313" key="11">
    <source>
        <dbReference type="Proteomes" id="UP000030653"/>
    </source>
</evidence>
<dbReference type="PROSITE" id="PS50011">
    <property type="entry name" value="PROTEIN_KINASE_DOM"/>
    <property type="match status" value="1"/>
</dbReference>
<dbReference type="STRING" id="1858805.M5FQV7"/>
<keyword evidence="5 10" id="KW-0418">Kinase</keyword>
<comment type="catalytic activity">
    <reaction evidence="7">
        <text>L-threonyl-[protein] + ATP = O-phospho-L-threonyl-[protein] + ADP + H(+)</text>
        <dbReference type="Rhea" id="RHEA:46608"/>
        <dbReference type="Rhea" id="RHEA-COMP:11060"/>
        <dbReference type="Rhea" id="RHEA-COMP:11605"/>
        <dbReference type="ChEBI" id="CHEBI:15378"/>
        <dbReference type="ChEBI" id="CHEBI:30013"/>
        <dbReference type="ChEBI" id="CHEBI:30616"/>
        <dbReference type="ChEBI" id="CHEBI:61977"/>
        <dbReference type="ChEBI" id="CHEBI:456216"/>
        <dbReference type="EC" id="2.7.11.1"/>
    </reaction>
</comment>
<accession>M5FQV7</accession>
<gene>
    <name evidence="10" type="ORF">DACRYDRAFT_119152</name>
</gene>
<dbReference type="GO" id="GO:0050684">
    <property type="term" value="P:regulation of mRNA processing"/>
    <property type="evidence" value="ECO:0007669"/>
    <property type="project" value="TreeGrafter"/>
</dbReference>
<name>M5FQV7_DACPD</name>
<evidence type="ECO:0000256" key="4">
    <source>
        <dbReference type="ARBA" id="ARBA00022741"/>
    </source>
</evidence>
<dbReference type="PANTHER" id="PTHR47634:SF9">
    <property type="entry name" value="PROTEIN KINASE DOMAIN-CONTAINING PROTEIN-RELATED"/>
    <property type="match status" value="1"/>
</dbReference>
<dbReference type="HOGENOM" id="CLU_000288_81_13_1"/>
<dbReference type="PANTHER" id="PTHR47634">
    <property type="entry name" value="PROTEIN KINASE DOMAIN-CONTAINING PROTEIN-RELATED"/>
    <property type="match status" value="1"/>
</dbReference>
<evidence type="ECO:0000256" key="3">
    <source>
        <dbReference type="ARBA" id="ARBA00022679"/>
    </source>
</evidence>
<dbReference type="SUPFAM" id="SSF56112">
    <property type="entry name" value="Protein kinase-like (PK-like)"/>
    <property type="match status" value="1"/>
</dbReference>